<gene>
    <name evidence="2" type="ORF">BJF96_g7125</name>
</gene>
<feature type="region of interest" description="Disordered" evidence="1">
    <location>
        <begin position="28"/>
        <end position="49"/>
    </location>
</feature>
<organism evidence="2 3">
    <name type="scientific">Verticillium dahliae</name>
    <name type="common">Verticillium wilt</name>
    <dbReference type="NCBI Taxonomy" id="27337"/>
    <lineage>
        <taxon>Eukaryota</taxon>
        <taxon>Fungi</taxon>
        <taxon>Dikarya</taxon>
        <taxon>Ascomycota</taxon>
        <taxon>Pezizomycotina</taxon>
        <taxon>Sordariomycetes</taxon>
        <taxon>Hypocreomycetidae</taxon>
        <taxon>Glomerellales</taxon>
        <taxon>Plectosphaerellaceae</taxon>
        <taxon>Verticillium</taxon>
    </lineage>
</organism>
<evidence type="ECO:0000313" key="2">
    <source>
        <dbReference type="EMBL" id="PNH29568.1"/>
    </source>
</evidence>
<name>A0A2J8BXS6_VERDA</name>
<accession>A0A2J8BXS6</accession>
<protein>
    <submittedName>
        <fullName evidence="2">Uncharacterized protein</fullName>
    </submittedName>
</protein>
<proteinExistence type="predicted"/>
<dbReference type="AlphaFoldDB" id="A0A2J8BXS6"/>
<evidence type="ECO:0000313" key="3">
    <source>
        <dbReference type="Proteomes" id="UP000236305"/>
    </source>
</evidence>
<dbReference type="Proteomes" id="UP000236305">
    <property type="component" value="Unassembled WGS sequence"/>
</dbReference>
<evidence type="ECO:0000256" key="1">
    <source>
        <dbReference type="SAM" id="MobiDB-lite"/>
    </source>
</evidence>
<feature type="compositionally biased region" description="Basic and acidic residues" evidence="1">
    <location>
        <begin position="28"/>
        <end position="40"/>
    </location>
</feature>
<dbReference type="EMBL" id="MPSH01000025">
    <property type="protein sequence ID" value="PNH29568.1"/>
    <property type="molecule type" value="Genomic_DNA"/>
</dbReference>
<comment type="caution">
    <text evidence="2">The sequence shown here is derived from an EMBL/GenBank/DDBJ whole genome shotgun (WGS) entry which is preliminary data.</text>
</comment>
<reference evidence="2 3" key="1">
    <citation type="submission" date="2017-12" db="EMBL/GenBank/DDBJ databases">
        <title>Comparative genomics yields insights into virulence evolution of Verticillium dahliae.</title>
        <authorList>
            <person name="Fan R."/>
            <person name="Armitage A.D."/>
            <person name="Cascant-Lopez E."/>
            <person name="Sobczyk M."/>
            <person name="Cockerton H.M."/>
            <person name="Harrison R.J."/>
        </authorList>
    </citation>
    <scope>NUCLEOTIDE SEQUENCE [LARGE SCALE GENOMIC DNA]</scope>
    <source>
        <strain evidence="2 3">12008</strain>
    </source>
</reference>
<sequence length="49" mass="5229">MRPTMMLAFMGHGGAENDAVCRSIKTPRHEAKAHATRAEQGRCGNSASS</sequence>